<gene>
    <name evidence="5" type="ORF">A9A59_0482</name>
</gene>
<reference evidence="5 6" key="1">
    <citation type="submission" date="2017-09" db="EMBL/GenBank/DDBJ databases">
        <title>Sequencing the genomes of two abundant thermophiles in Great Basin hot springs: Thermocrinis jamiesonii and novel Chloroflexi Thermoflexus hugenholtzii.</title>
        <authorList>
            <person name="Hedlund B."/>
        </authorList>
    </citation>
    <scope>NUCLEOTIDE SEQUENCE [LARGE SCALE GENOMIC DNA]</scope>
    <source>
        <strain evidence="5 6">G233</strain>
    </source>
</reference>
<dbReference type="Pfam" id="PF20434">
    <property type="entry name" value="BD-FAE"/>
    <property type="match status" value="1"/>
</dbReference>
<name>A0A2A9HBD2_TEPT2</name>
<evidence type="ECO:0000256" key="1">
    <source>
        <dbReference type="ARBA" id="ARBA00022801"/>
    </source>
</evidence>
<keyword evidence="3" id="KW-0732">Signal</keyword>
<organism evidence="5 6">
    <name type="scientific">Tepidiforma thermophila (strain KCTC 52669 / CGMCC 1.13589 / G233)</name>
    <dbReference type="NCBI Taxonomy" id="2761530"/>
    <lineage>
        <taxon>Bacteria</taxon>
        <taxon>Bacillati</taxon>
        <taxon>Chloroflexota</taxon>
        <taxon>Tepidiformia</taxon>
        <taxon>Tepidiformales</taxon>
        <taxon>Tepidiformaceae</taxon>
        <taxon>Tepidiforma</taxon>
    </lineage>
</organism>
<dbReference type="InterPro" id="IPR050300">
    <property type="entry name" value="GDXG_lipolytic_enzyme"/>
</dbReference>
<sequence>MNFTRRTLLGLCLAAGLAAAAACTDAVPGGSGAGPAAAPGPLLFGIGIHIEPMGTTAQGFSTGGPSGTGAAIDYNRPDAFARAAADIEAVAAIVEHHGGTLTVQTQSPFTTTAIATGSTVLADLEERGHEVGLHFHEDAHLGKDSSSVPVETWCAVMAEEIGYIRQAGVERVEYWSGGNLFPGVFEAAACAGLSVNSDWKNPRTQTTPAEIAGTVPWRPAGGTDGSDFSAFLAHDPDGPVVFLPEGSYDRTDYASGRRTSSDEEYFAYLAERLRASVESAVPGTVNVFHFTIHPGEFRGAPGTSEPFALIDRFLAEVVDPLVAEGKVQWATYSEMAAAYEVWEEAHPGQDARTTAPAATATAATAAAPTAAAPAGQPTRPAPGGQAPGQQLPGTVRPNLAYPTEGGTQPFDLYLPERQNGALIVYVHGGGWTSGTRRPGQLTDLFAELLRRGYTIAAIDYRLAPQYPFPAQSVDVANAVAYLKAHAAEYGIDPARVGLIGGSAGGHLVALHGTTGGQGFVTIGGDAGVAAVVDLYGPADLSDEFPGASAAILQTVFGASSRSDPVVRAASPITHVSAGDPPFLLVHGEEDPLVPIQQSEEFAAALQAAGVEATLVRVANAGHGFVPEGGQPSPSGAELTRIMADFFDAHLR</sequence>
<dbReference type="Proteomes" id="UP000223071">
    <property type="component" value="Unassembled WGS sequence"/>
</dbReference>
<dbReference type="RefSeq" id="WP_098502754.1">
    <property type="nucleotide sequence ID" value="NZ_PDJQ01000001.1"/>
</dbReference>
<evidence type="ECO:0000256" key="3">
    <source>
        <dbReference type="SAM" id="SignalP"/>
    </source>
</evidence>
<protein>
    <submittedName>
        <fullName evidence="5">Acetyl esterase/lipase</fullName>
    </submittedName>
</protein>
<dbReference type="Gene3D" id="3.40.50.1820">
    <property type="entry name" value="alpha/beta hydrolase"/>
    <property type="match status" value="1"/>
</dbReference>
<dbReference type="EMBL" id="PDJQ01000001">
    <property type="protein sequence ID" value="PFG73287.1"/>
    <property type="molecule type" value="Genomic_DNA"/>
</dbReference>
<dbReference type="SUPFAM" id="SSF53474">
    <property type="entry name" value="alpha/beta-Hydrolases"/>
    <property type="match status" value="1"/>
</dbReference>
<dbReference type="InterPro" id="IPR049492">
    <property type="entry name" value="BD-FAE-like_dom"/>
</dbReference>
<dbReference type="InterPro" id="IPR006311">
    <property type="entry name" value="TAT_signal"/>
</dbReference>
<dbReference type="AlphaFoldDB" id="A0A2A9HBD2"/>
<dbReference type="InterPro" id="IPR029058">
    <property type="entry name" value="AB_hydrolase_fold"/>
</dbReference>
<dbReference type="PANTHER" id="PTHR48081:SF13">
    <property type="entry name" value="ALPHA_BETA HYDROLASE"/>
    <property type="match status" value="1"/>
</dbReference>
<evidence type="ECO:0000256" key="2">
    <source>
        <dbReference type="SAM" id="MobiDB-lite"/>
    </source>
</evidence>
<dbReference type="PROSITE" id="PS51257">
    <property type="entry name" value="PROKAR_LIPOPROTEIN"/>
    <property type="match status" value="1"/>
</dbReference>
<feature type="domain" description="BD-FAE-like" evidence="4">
    <location>
        <begin position="411"/>
        <end position="605"/>
    </location>
</feature>
<dbReference type="InterPro" id="IPR011330">
    <property type="entry name" value="Glyco_hydro/deAcase_b/a-brl"/>
</dbReference>
<evidence type="ECO:0000313" key="5">
    <source>
        <dbReference type="EMBL" id="PFG73287.1"/>
    </source>
</evidence>
<accession>A0A2A9HBD2</accession>
<keyword evidence="6" id="KW-1185">Reference proteome</keyword>
<feature type="signal peptide" evidence="3">
    <location>
        <begin position="1"/>
        <end position="21"/>
    </location>
</feature>
<feature type="compositionally biased region" description="Low complexity" evidence="2">
    <location>
        <begin position="351"/>
        <end position="390"/>
    </location>
</feature>
<dbReference type="GO" id="GO:0005975">
    <property type="term" value="P:carbohydrate metabolic process"/>
    <property type="evidence" value="ECO:0007669"/>
    <property type="project" value="InterPro"/>
</dbReference>
<dbReference type="PROSITE" id="PS51318">
    <property type="entry name" value="TAT"/>
    <property type="match status" value="1"/>
</dbReference>
<proteinExistence type="predicted"/>
<comment type="caution">
    <text evidence="5">The sequence shown here is derived from an EMBL/GenBank/DDBJ whole genome shotgun (WGS) entry which is preliminary data.</text>
</comment>
<feature type="region of interest" description="Disordered" evidence="2">
    <location>
        <begin position="347"/>
        <end position="397"/>
    </location>
</feature>
<feature type="chain" id="PRO_5013083499" evidence="3">
    <location>
        <begin position="22"/>
        <end position="651"/>
    </location>
</feature>
<dbReference type="PANTHER" id="PTHR48081">
    <property type="entry name" value="AB HYDROLASE SUPERFAMILY PROTEIN C4A8.06C"/>
    <property type="match status" value="1"/>
</dbReference>
<evidence type="ECO:0000259" key="4">
    <source>
        <dbReference type="Pfam" id="PF20434"/>
    </source>
</evidence>
<dbReference type="Gene3D" id="3.20.20.370">
    <property type="entry name" value="Glycoside hydrolase/deacetylase"/>
    <property type="match status" value="1"/>
</dbReference>
<dbReference type="GO" id="GO:0016787">
    <property type="term" value="F:hydrolase activity"/>
    <property type="evidence" value="ECO:0007669"/>
    <property type="project" value="UniProtKB-KW"/>
</dbReference>
<keyword evidence="1" id="KW-0378">Hydrolase</keyword>
<evidence type="ECO:0000313" key="6">
    <source>
        <dbReference type="Proteomes" id="UP000223071"/>
    </source>
</evidence>
<dbReference type="SUPFAM" id="SSF88713">
    <property type="entry name" value="Glycoside hydrolase/deacetylase"/>
    <property type="match status" value="1"/>
</dbReference>